<gene>
    <name evidence="3" type="ORF">UY08_C0017G0010</name>
</gene>
<dbReference type="PANTHER" id="PTHR11203">
    <property type="entry name" value="CLEAVAGE AND POLYADENYLATION SPECIFICITY FACTOR FAMILY MEMBER"/>
    <property type="match status" value="1"/>
</dbReference>
<accession>A0A0G1TFG0</accession>
<dbReference type="GO" id="GO:0016787">
    <property type="term" value="F:hydrolase activity"/>
    <property type="evidence" value="ECO:0007669"/>
    <property type="project" value="UniProtKB-KW"/>
</dbReference>
<keyword evidence="1" id="KW-0378">Hydrolase</keyword>
<dbReference type="PANTHER" id="PTHR11203:SF37">
    <property type="entry name" value="INTEGRATOR COMPLEX SUBUNIT 11"/>
    <property type="match status" value="1"/>
</dbReference>
<dbReference type="Pfam" id="PF07521">
    <property type="entry name" value="RMMBL"/>
    <property type="match status" value="1"/>
</dbReference>
<evidence type="ECO:0000256" key="1">
    <source>
        <dbReference type="ARBA" id="ARBA00022801"/>
    </source>
</evidence>
<proteinExistence type="predicted"/>
<organism evidence="3 4">
    <name type="scientific">Candidatus Gottesmanbacteria bacterium GW2011_GWA1_47_8</name>
    <dbReference type="NCBI Taxonomy" id="1618438"/>
    <lineage>
        <taxon>Bacteria</taxon>
        <taxon>Candidatus Gottesmaniibacteriota</taxon>
    </lineage>
</organism>
<dbReference type="GO" id="GO:0004521">
    <property type="term" value="F:RNA endonuclease activity"/>
    <property type="evidence" value="ECO:0007669"/>
    <property type="project" value="TreeGrafter"/>
</dbReference>
<comment type="caution">
    <text evidence="3">The sequence shown here is derived from an EMBL/GenBank/DDBJ whole genome shotgun (WGS) entry which is preliminary data.</text>
</comment>
<reference evidence="3 4" key="1">
    <citation type="journal article" date="2015" name="Nature">
        <title>rRNA introns, odd ribosomes, and small enigmatic genomes across a large radiation of phyla.</title>
        <authorList>
            <person name="Brown C.T."/>
            <person name="Hug L.A."/>
            <person name="Thomas B.C."/>
            <person name="Sharon I."/>
            <person name="Castelle C.J."/>
            <person name="Singh A."/>
            <person name="Wilkins M.J."/>
            <person name="Williams K.H."/>
            <person name="Banfield J.F."/>
        </authorList>
    </citation>
    <scope>NUCLEOTIDE SEQUENCE [LARGE SCALE GENOMIC DNA]</scope>
</reference>
<sequence>MALKATAVFEKYPEYFNEHLKQRFQSDDPFDFPGLVLVEHGKQSEVVAQSSGPKVIISGSGMMSGGRVVNHAKKLLPDDRTIVLINGFQAEGTLGRELLRGLKEVNIEGLRVPVHAPIWEVTSMSGHADQIQLQEWFSRLDGVKRVFLVHGEEESRQAFAGQLKHFGAKITLPKIGDSFEFAA</sequence>
<dbReference type="Proteomes" id="UP000034212">
    <property type="component" value="Unassembled WGS sequence"/>
</dbReference>
<dbReference type="EMBL" id="LCOQ01000017">
    <property type="protein sequence ID" value="KKU80557.1"/>
    <property type="molecule type" value="Genomic_DNA"/>
</dbReference>
<dbReference type="SUPFAM" id="SSF56281">
    <property type="entry name" value="Metallo-hydrolase/oxidoreductase"/>
    <property type="match status" value="1"/>
</dbReference>
<name>A0A0G1TFG0_9BACT</name>
<protein>
    <submittedName>
        <fullName evidence="3">RNA-metabolising metallo-beta-lactamase</fullName>
    </submittedName>
</protein>
<dbReference type="SMART" id="SM01027">
    <property type="entry name" value="Beta-Casp"/>
    <property type="match status" value="1"/>
</dbReference>
<feature type="non-terminal residue" evidence="3">
    <location>
        <position position="1"/>
    </location>
</feature>
<feature type="domain" description="Beta-Casp" evidence="2">
    <location>
        <begin position="1"/>
        <end position="98"/>
    </location>
</feature>
<evidence type="ECO:0000259" key="2">
    <source>
        <dbReference type="SMART" id="SM01027"/>
    </source>
</evidence>
<dbReference type="InterPro" id="IPR050698">
    <property type="entry name" value="MBL"/>
</dbReference>
<dbReference type="Pfam" id="PF10996">
    <property type="entry name" value="Beta-Casp"/>
    <property type="match status" value="1"/>
</dbReference>
<dbReference type="AlphaFoldDB" id="A0A0G1TFG0"/>
<dbReference type="Gene3D" id="3.40.50.10890">
    <property type="match status" value="1"/>
</dbReference>
<dbReference type="InterPro" id="IPR036866">
    <property type="entry name" value="RibonucZ/Hydroxyglut_hydro"/>
</dbReference>
<dbReference type="InterPro" id="IPR022712">
    <property type="entry name" value="Beta_Casp"/>
</dbReference>
<evidence type="ECO:0000313" key="4">
    <source>
        <dbReference type="Proteomes" id="UP000034212"/>
    </source>
</evidence>
<dbReference type="InterPro" id="IPR011108">
    <property type="entry name" value="RMMBL"/>
</dbReference>
<evidence type="ECO:0000313" key="3">
    <source>
        <dbReference type="EMBL" id="KKU80557.1"/>
    </source>
</evidence>